<name>G8TMN9_NIAKG</name>
<evidence type="ECO:0000256" key="13">
    <source>
        <dbReference type="ARBA" id="ARBA00022777"/>
    </source>
</evidence>
<dbReference type="Pfam" id="PF02283">
    <property type="entry name" value="CobU"/>
    <property type="match status" value="1"/>
</dbReference>
<dbReference type="InterPro" id="IPR027417">
    <property type="entry name" value="P-loop_NTPase"/>
</dbReference>
<dbReference type="PANTHER" id="PTHR34848">
    <property type="match status" value="1"/>
</dbReference>
<evidence type="ECO:0000313" key="21">
    <source>
        <dbReference type="Proteomes" id="UP000005438"/>
    </source>
</evidence>
<dbReference type="HOGENOM" id="CLU_094161_0_0_10"/>
<evidence type="ECO:0000256" key="4">
    <source>
        <dbReference type="ARBA" id="ARBA00003889"/>
    </source>
</evidence>
<comment type="pathway">
    <text evidence="5">Cofactor biosynthesis; adenosylcobalamin biosynthesis; adenosylcobalamin from cob(II)yrinate a,c-diamide: step 6/7.</text>
</comment>
<comment type="pathway">
    <text evidence="6">Cofactor biosynthesis; adenosylcobalamin biosynthesis; adenosylcobalamin from cob(II)yrinate a,c-diamide: step 5/7.</text>
</comment>
<evidence type="ECO:0000313" key="20">
    <source>
        <dbReference type="EMBL" id="AEW03060.1"/>
    </source>
</evidence>
<dbReference type="EMBL" id="CP003178">
    <property type="protein sequence ID" value="AEW03060.1"/>
    <property type="molecule type" value="Genomic_DNA"/>
</dbReference>
<comment type="function">
    <text evidence="4">Catalyzes ATP-dependent phosphorylation of adenosylcobinamide and addition of GMP to adenosylcobinamide phosphate.</text>
</comment>
<dbReference type="eggNOG" id="COG2087">
    <property type="taxonomic scope" value="Bacteria"/>
</dbReference>
<evidence type="ECO:0000256" key="7">
    <source>
        <dbReference type="ARBA" id="ARBA00007490"/>
    </source>
</evidence>
<reference evidence="20 21" key="1">
    <citation type="submission" date="2011-12" db="EMBL/GenBank/DDBJ databases">
        <title>The complete genome of Niastella koreensis GR20-10.</title>
        <authorList>
            <consortium name="US DOE Joint Genome Institute (JGI-PGF)"/>
            <person name="Lucas S."/>
            <person name="Han J."/>
            <person name="Lapidus A."/>
            <person name="Bruce D."/>
            <person name="Goodwin L."/>
            <person name="Pitluck S."/>
            <person name="Peters L."/>
            <person name="Kyrpides N."/>
            <person name="Mavromatis K."/>
            <person name="Ivanova N."/>
            <person name="Mikhailova N."/>
            <person name="Davenport K."/>
            <person name="Saunders E."/>
            <person name="Detter J.C."/>
            <person name="Tapia R."/>
            <person name="Han C."/>
            <person name="Land M."/>
            <person name="Hauser L."/>
            <person name="Markowitz V."/>
            <person name="Cheng J.-F."/>
            <person name="Hugenholtz P."/>
            <person name="Woyke T."/>
            <person name="Wu D."/>
            <person name="Tindall B."/>
            <person name="Pomrenke H."/>
            <person name="Brambilla E."/>
            <person name="Klenk H.-P."/>
            <person name="Eisen J.A."/>
        </authorList>
    </citation>
    <scope>NUCLEOTIDE SEQUENCE [LARGE SCALE GENOMIC DNA]</scope>
    <source>
        <strain evidence="21">DSM 17620 / KACC 11465 / NBRC 106392 / GR20-10</strain>
    </source>
</reference>
<evidence type="ECO:0000256" key="1">
    <source>
        <dbReference type="ARBA" id="ARBA00000312"/>
    </source>
</evidence>
<dbReference type="GO" id="GO:0005525">
    <property type="term" value="F:GTP binding"/>
    <property type="evidence" value="ECO:0007669"/>
    <property type="project" value="UniProtKB-KW"/>
</dbReference>
<keyword evidence="13 20" id="KW-0418">Kinase</keyword>
<proteinExistence type="inferred from homology"/>
<feature type="binding site" evidence="19">
    <location>
        <begin position="24"/>
        <end position="31"/>
    </location>
    <ligand>
        <name>GTP</name>
        <dbReference type="ChEBI" id="CHEBI:37565"/>
    </ligand>
</feature>
<evidence type="ECO:0000256" key="11">
    <source>
        <dbReference type="ARBA" id="ARBA00022679"/>
    </source>
</evidence>
<dbReference type="SUPFAM" id="SSF52540">
    <property type="entry name" value="P-loop containing nucleoside triphosphate hydrolases"/>
    <property type="match status" value="1"/>
</dbReference>
<evidence type="ECO:0000256" key="16">
    <source>
        <dbReference type="ARBA" id="ARBA00029570"/>
    </source>
</evidence>
<evidence type="ECO:0000256" key="15">
    <source>
        <dbReference type="ARBA" id="ARBA00023134"/>
    </source>
</evidence>
<protein>
    <recommendedName>
        <fullName evidence="16">Adenosylcobinamide kinase</fullName>
        <ecNumber evidence="8">2.7.1.156</ecNumber>
        <ecNumber evidence="9">2.7.7.62</ecNumber>
    </recommendedName>
    <alternativeName>
        <fullName evidence="17">Adenosylcobinamide-phosphate guanylyltransferase</fullName>
    </alternativeName>
</protein>
<dbReference type="EC" id="2.7.1.156" evidence="8"/>
<keyword evidence="11 20" id="KW-0808">Transferase</keyword>
<evidence type="ECO:0000256" key="2">
    <source>
        <dbReference type="ARBA" id="ARBA00000711"/>
    </source>
</evidence>
<feature type="binding site" evidence="19">
    <location>
        <position position="77"/>
    </location>
    <ligand>
        <name>GTP</name>
        <dbReference type="ChEBI" id="CHEBI:37565"/>
    </ligand>
</feature>
<evidence type="ECO:0000256" key="8">
    <source>
        <dbReference type="ARBA" id="ARBA00012016"/>
    </source>
</evidence>
<dbReference type="Proteomes" id="UP000005438">
    <property type="component" value="Chromosome"/>
</dbReference>
<feature type="binding site" evidence="19">
    <location>
        <begin position="49"/>
        <end position="51"/>
    </location>
    <ligand>
        <name>GTP</name>
        <dbReference type="ChEBI" id="CHEBI:37565"/>
    </ligand>
</feature>
<evidence type="ECO:0000256" key="12">
    <source>
        <dbReference type="ARBA" id="ARBA00022741"/>
    </source>
</evidence>
<evidence type="ECO:0000256" key="9">
    <source>
        <dbReference type="ARBA" id="ARBA00012523"/>
    </source>
</evidence>
<dbReference type="Gene3D" id="3.40.50.300">
    <property type="entry name" value="P-loop containing nucleotide triphosphate hydrolases"/>
    <property type="match status" value="1"/>
</dbReference>
<evidence type="ECO:0000256" key="14">
    <source>
        <dbReference type="ARBA" id="ARBA00022840"/>
    </source>
</evidence>
<dbReference type="UniPathway" id="UPA00148">
    <property type="reaction ID" value="UER00236"/>
</dbReference>
<dbReference type="AlphaFoldDB" id="G8TMN9"/>
<dbReference type="PIRSF" id="PIRSF006135">
    <property type="entry name" value="CobU"/>
    <property type="match status" value="1"/>
</dbReference>
<comment type="similarity">
    <text evidence="7">Belongs to the CobU/CobP family.</text>
</comment>
<evidence type="ECO:0000256" key="17">
    <source>
        <dbReference type="ARBA" id="ARBA00030571"/>
    </source>
</evidence>
<keyword evidence="10" id="KW-0169">Cobalamin biosynthesis</keyword>
<dbReference type="EC" id="2.7.7.62" evidence="9"/>
<dbReference type="InterPro" id="IPR003203">
    <property type="entry name" value="CobU/CobP"/>
</dbReference>
<evidence type="ECO:0000256" key="5">
    <source>
        <dbReference type="ARBA" id="ARBA00004692"/>
    </source>
</evidence>
<dbReference type="PATRIC" id="fig|700598.3.peg.7003"/>
<keyword evidence="15 19" id="KW-0342">GTP-binding</keyword>
<dbReference type="GO" id="GO:0043752">
    <property type="term" value="F:adenosylcobinamide kinase activity"/>
    <property type="evidence" value="ECO:0007669"/>
    <property type="project" value="UniProtKB-EC"/>
</dbReference>
<dbReference type="OrthoDB" id="9799422at2"/>
<dbReference type="STRING" id="700598.Niako_6838"/>
<dbReference type="CDD" id="cd00544">
    <property type="entry name" value="CobU"/>
    <property type="match status" value="1"/>
</dbReference>
<gene>
    <name evidence="20" type="ordered locus">Niako_6838</name>
</gene>
<dbReference type="PANTHER" id="PTHR34848:SF1">
    <property type="entry name" value="BIFUNCTIONAL ADENOSYLCOBALAMIN BIOSYNTHESIS PROTEIN COBU"/>
    <property type="match status" value="1"/>
</dbReference>
<dbReference type="RefSeq" id="WP_014222971.1">
    <property type="nucleotide sequence ID" value="NC_016609.1"/>
</dbReference>
<comment type="catalytic activity">
    <reaction evidence="2">
        <text>adenosylcob(III)inamide phosphate + GTP + H(+) = adenosylcob(III)inamide-GDP + diphosphate</text>
        <dbReference type="Rhea" id="RHEA:22712"/>
        <dbReference type="ChEBI" id="CHEBI:15378"/>
        <dbReference type="ChEBI" id="CHEBI:33019"/>
        <dbReference type="ChEBI" id="CHEBI:37565"/>
        <dbReference type="ChEBI" id="CHEBI:58502"/>
        <dbReference type="ChEBI" id="CHEBI:60487"/>
        <dbReference type="EC" id="2.7.7.62"/>
    </reaction>
</comment>
<comment type="catalytic activity">
    <reaction evidence="1">
        <text>adenosylcob(III)inamide + ATP = adenosylcob(III)inamide phosphate + ADP + H(+)</text>
        <dbReference type="Rhea" id="RHEA:15769"/>
        <dbReference type="ChEBI" id="CHEBI:2480"/>
        <dbReference type="ChEBI" id="CHEBI:15378"/>
        <dbReference type="ChEBI" id="CHEBI:30616"/>
        <dbReference type="ChEBI" id="CHEBI:58502"/>
        <dbReference type="ChEBI" id="CHEBI:456216"/>
        <dbReference type="EC" id="2.7.1.156"/>
    </reaction>
</comment>
<keyword evidence="14" id="KW-0067">ATP-binding</keyword>
<evidence type="ECO:0000256" key="19">
    <source>
        <dbReference type="PIRSR" id="PIRSR006135-2"/>
    </source>
</evidence>
<dbReference type="GO" id="GO:0005524">
    <property type="term" value="F:ATP binding"/>
    <property type="evidence" value="ECO:0007669"/>
    <property type="project" value="UniProtKB-KW"/>
</dbReference>
<organism evidence="20 21">
    <name type="scientific">Niastella koreensis (strain DSM 17620 / KACC 11465 / NBRC 106392 / GR20-10)</name>
    <dbReference type="NCBI Taxonomy" id="700598"/>
    <lineage>
        <taxon>Bacteria</taxon>
        <taxon>Pseudomonadati</taxon>
        <taxon>Bacteroidota</taxon>
        <taxon>Chitinophagia</taxon>
        <taxon>Chitinophagales</taxon>
        <taxon>Chitinophagaceae</taxon>
        <taxon>Niastella</taxon>
    </lineage>
</organism>
<evidence type="ECO:0000256" key="6">
    <source>
        <dbReference type="ARBA" id="ARBA00005159"/>
    </source>
</evidence>
<comment type="catalytic activity">
    <reaction evidence="3">
        <text>adenosylcob(III)inamide + GTP = adenosylcob(III)inamide phosphate + GDP + H(+)</text>
        <dbReference type="Rhea" id="RHEA:15765"/>
        <dbReference type="ChEBI" id="CHEBI:2480"/>
        <dbReference type="ChEBI" id="CHEBI:15378"/>
        <dbReference type="ChEBI" id="CHEBI:37565"/>
        <dbReference type="ChEBI" id="CHEBI:58189"/>
        <dbReference type="ChEBI" id="CHEBI:58502"/>
        <dbReference type="EC" id="2.7.1.156"/>
    </reaction>
</comment>
<feature type="binding site" evidence="19">
    <location>
        <position position="95"/>
    </location>
    <ligand>
        <name>GTP</name>
        <dbReference type="ChEBI" id="CHEBI:37565"/>
    </ligand>
</feature>
<evidence type="ECO:0000256" key="3">
    <source>
        <dbReference type="ARBA" id="ARBA00001522"/>
    </source>
</evidence>
<accession>G8TMN9</accession>
<keyword evidence="12 19" id="KW-0547">Nucleotide-binding</keyword>
<evidence type="ECO:0000256" key="10">
    <source>
        <dbReference type="ARBA" id="ARBA00022573"/>
    </source>
</evidence>
<dbReference type="GO" id="GO:0009236">
    <property type="term" value="P:cobalamin biosynthetic process"/>
    <property type="evidence" value="ECO:0007669"/>
    <property type="project" value="UniProtKB-UniPathway"/>
</dbReference>
<feature type="active site" description="GMP-histidine intermediate" evidence="18">
    <location>
        <position position="65"/>
    </location>
</feature>
<dbReference type="KEGG" id="nko:Niako_6838"/>
<sequence>MATPDKGGLPLTHSGGGGIIFITGGARSGKSRYAQQLALQLSNNPVYVATARHWDDDFEKRIQRHQSERDERWTSIEEEKHISGLSLSGKVVVMDCVTLWLTNFFTDTQYDIDASLQQGKLEIDKLDTANNTYIIISNELGMGMHAETEIGRKFTDLQGWMNQYIAQQADKVVFMVSGIPMTIKG</sequence>
<dbReference type="GO" id="GO:0008820">
    <property type="term" value="F:cobinamide phosphate guanylyltransferase activity"/>
    <property type="evidence" value="ECO:0007669"/>
    <property type="project" value="UniProtKB-EC"/>
</dbReference>
<evidence type="ECO:0000256" key="18">
    <source>
        <dbReference type="PIRSR" id="PIRSR006135-1"/>
    </source>
</evidence>